<comment type="similarity">
    <text evidence="3">Belongs to the aldose epimerase family.</text>
</comment>
<dbReference type="NCBIfam" id="NF008277">
    <property type="entry name" value="PRK11055.1"/>
    <property type="match status" value="1"/>
</dbReference>
<keyword evidence="5 7" id="KW-0413">Isomerase</keyword>
<dbReference type="GO" id="GO:0006006">
    <property type="term" value="P:glucose metabolic process"/>
    <property type="evidence" value="ECO:0007669"/>
    <property type="project" value="TreeGrafter"/>
</dbReference>
<gene>
    <name evidence="7" type="ORF">MNBD_PLANCTO02-490</name>
</gene>
<dbReference type="GO" id="GO:0033499">
    <property type="term" value="P:galactose catabolic process via UDP-galactose, Leloir pathway"/>
    <property type="evidence" value="ECO:0007669"/>
    <property type="project" value="TreeGrafter"/>
</dbReference>
<comment type="catalytic activity">
    <reaction evidence="1">
        <text>alpha-D-glucose = beta-D-glucose</text>
        <dbReference type="Rhea" id="RHEA:10264"/>
        <dbReference type="ChEBI" id="CHEBI:15903"/>
        <dbReference type="ChEBI" id="CHEBI:17925"/>
        <dbReference type="EC" id="5.1.3.3"/>
    </reaction>
</comment>
<evidence type="ECO:0000313" key="7">
    <source>
        <dbReference type="EMBL" id="VAX39118.1"/>
    </source>
</evidence>
<dbReference type="InterPro" id="IPR008183">
    <property type="entry name" value="Aldose_1/G6P_1-epimerase"/>
</dbReference>
<evidence type="ECO:0000256" key="6">
    <source>
        <dbReference type="ARBA" id="ARBA00023277"/>
    </source>
</evidence>
<proteinExistence type="inferred from homology"/>
<feature type="non-terminal residue" evidence="7">
    <location>
        <position position="1"/>
    </location>
</feature>
<comment type="pathway">
    <text evidence="2">Carbohydrate metabolism; hexose metabolism.</text>
</comment>
<dbReference type="Gene3D" id="2.70.98.10">
    <property type="match status" value="1"/>
</dbReference>
<dbReference type="EC" id="5.1.3.3" evidence="4"/>
<dbReference type="GO" id="GO:0004034">
    <property type="term" value="F:aldose 1-epimerase activity"/>
    <property type="evidence" value="ECO:0007669"/>
    <property type="project" value="UniProtKB-EC"/>
</dbReference>
<dbReference type="InterPro" id="IPR011013">
    <property type="entry name" value="Gal_mutarotase_sf_dom"/>
</dbReference>
<protein>
    <recommendedName>
        <fullName evidence="4">aldose 1-epimerase</fullName>
        <ecNumber evidence="4">5.1.3.3</ecNumber>
    </recommendedName>
</protein>
<dbReference type="AlphaFoldDB" id="A0A3B1DSQ9"/>
<dbReference type="UniPathway" id="UPA00242"/>
<dbReference type="Pfam" id="PF01263">
    <property type="entry name" value="Aldose_epim"/>
    <property type="match status" value="1"/>
</dbReference>
<organism evidence="7">
    <name type="scientific">hydrothermal vent metagenome</name>
    <dbReference type="NCBI Taxonomy" id="652676"/>
    <lineage>
        <taxon>unclassified sequences</taxon>
        <taxon>metagenomes</taxon>
        <taxon>ecological metagenomes</taxon>
    </lineage>
</organism>
<evidence type="ECO:0000256" key="4">
    <source>
        <dbReference type="ARBA" id="ARBA00013185"/>
    </source>
</evidence>
<accession>A0A3B1DSQ9</accession>
<evidence type="ECO:0000256" key="2">
    <source>
        <dbReference type="ARBA" id="ARBA00005028"/>
    </source>
</evidence>
<dbReference type="PANTHER" id="PTHR10091:SF0">
    <property type="entry name" value="GALACTOSE MUTAROTASE"/>
    <property type="match status" value="1"/>
</dbReference>
<dbReference type="GO" id="GO:0030246">
    <property type="term" value="F:carbohydrate binding"/>
    <property type="evidence" value="ECO:0007669"/>
    <property type="project" value="InterPro"/>
</dbReference>
<name>A0A3B1DSQ9_9ZZZZ</name>
<dbReference type="PIRSF" id="PIRSF005096">
    <property type="entry name" value="GALM"/>
    <property type="match status" value="1"/>
</dbReference>
<sequence>FQKMMMITFCFTGLLLFVGCRGEAKKRVSTGLSNIDKKNDSAQRTLDIQSEPFGETANGEEITQYLLSNSNGVSVGLINLGATVTSVYLPDNKGETKNVVLNWDDIAMYEKGASHFGSICGRYANRIAKGKFQLEGKEYQLAINNKPNHLHGGIKGFNRRLWMARKIQEEDVVGVEFNLVSSDGEEGYPGNLNVSVTYRLNKKNELKIEYIATTDKTTVLNLTNHCYWNLAGAASGTVLDQLLTLHCDEYLEFDETKIPTGKKMNVAGTEMDFLSPRAIGERISQVKGKGYDHCYVMKDPNPQNPVIAAKVEDPKSGRVMEIFTTEPGVQFYTPVGQINNSNKEKRYSKYAGFCLEAQHFPDSPNQPGFPSTVLRPGEVYRQVTIHRFSVK</sequence>
<dbReference type="SUPFAM" id="SSF74650">
    <property type="entry name" value="Galactose mutarotase-like"/>
    <property type="match status" value="1"/>
</dbReference>
<dbReference type="PROSITE" id="PS00545">
    <property type="entry name" value="ALDOSE_1_EPIMERASE"/>
    <property type="match status" value="1"/>
</dbReference>
<keyword evidence="6" id="KW-0119">Carbohydrate metabolism</keyword>
<dbReference type="InterPro" id="IPR018052">
    <property type="entry name" value="Ald1_epimerase_CS"/>
</dbReference>
<dbReference type="InterPro" id="IPR014718">
    <property type="entry name" value="GH-type_carb-bd"/>
</dbReference>
<reference evidence="7" key="1">
    <citation type="submission" date="2018-06" db="EMBL/GenBank/DDBJ databases">
        <authorList>
            <person name="Zhirakovskaya E."/>
        </authorList>
    </citation>
    <scope>NUCLEOTIDE SEQUENCE</scope>
</reference>
<dbReference type="PANTHER" id="PTHR10091">
    <property type="entry name" value="ALDOSE-1-EPIMERASE"/>
    <property type="match status" value="1"/>
</dbReference>
<evidence type="ECO:0000256" key="5">
    <source>
        <dbReference type="ARBA" id="ARBA00023235"/>
    </source>
</evidence>
<dbReference type="EMBL" id="UOGL01000299">
    <property type="protein sequence ID" value="VAX39118.1"/>
    <property type="molecule type" value="Genomic_DNA"/>
</dbReference>
<evidence type="ECO:0000256" key="1">
    <source>
        <dbReference type="ARBA" id="ARBA00001614"/>
    </source>
</evidence>
<dbReference type="CDD" id="cd09019">
    <property type="entry name" value="galactose_mutarotase_like"/>
    <property type="match status" value="1"/>
</dbReference>
<evidence type="ECO:0000256" key="3">
    <source>
        <dbReference type="ARBA" id="ARBA00006206"/>
    </source>
</evidence>
<dbReference type="InterPro" id="IPR047215">
    <property type="entry name" value="Galactose_mutarotase-like"/>
</dbReference>
<dbReference type="InterPro" id="IPR015443">
    <property type="entry name" value="Aldose_1-epimerase"/>
</dbReference>